<dbReference type="InterPro" id="IPR047655">
    <property type="entry name" value="Transpos_IS630-like"/>
</dbReference>
<evidence type="ECO:0000313" key="3">
    <source>
        <dbReference type="Proteomes" id="UP000765509"/>
    </source>
</evidence>
<proteinExistence type="predicted"/>
<organism evidence="2 3">
    <name type="scientific">Austropuccinia psidii MF-1</name>
    <dbReference type="NCBI Taxonomy" id="1389203"/>
    <lineage>
        <taxon>Eukaryota</taxon>
        <taxon>Fungi</taxon>
        <taxon>Dikarya</taxon>
        <taxon>Basidiomycota</taxon>
        <taxon>Pucciniomycotina</taxon>
        <taxon>Pucciniomycetes</taxon>
        <taxon>Pucciniales</taxon>
        <taxon>Sphaerophragmiaceae</taxon>
        <taxon>Austropuccinia</taxon>
    </lineage>
</organism>
<dbReference type="AlphaFoldDB" id="A0A9Q3Q4R8"/>
<protein>
    <recommendedName>
        <fullName evidence="1">Tc1-like transposase DDE domain-containing protein</fullName>
    </recommendedName>
</protein>
<dbReference type="InterPro" id="IPR036388">
    <property type="entry name" value="WH-like_DNA-bd_sf"/>
</dbReference>
<evidence type="ECO:0000313" key="2">
    <source>
        <dbReference type="EMBL" id="MBW0585411.1"/>
    </source>
</evidence>
<accession>A0A9Q3Q4R8</accession>
<name>A0A9Q3Q4R8_9BASI</name>
<dbReference type="SUPFAM" id="SSF46689">
    <property type="entry name" value="Homeodomain-like"/>
    <property type="match status" value="1"/>
</dbReference>
<dbReference type="Pfam" id="PF13358">
    <property type="entry name" value="DDE_3"/>
    <property type="match status" value="1"/>
</dbReference>
<dbReference type="NCBIfam" id="NF033545">
    <property type="entry name" value="transpos_IS630"/>
    <property type="match status" value="1"/>
</dbReference>
<dbReference type="EMBL" id="AVOT02120833">
    <property type="protein sequence ID" value="MBW0585411.1"/>
    <property type="molecule type" value="Genomic_DNA"/>
</dbReference>
<dbReference type="InterPro" id="IPR036397">
    <property type="entry name" value="RNaseH_sf"/>
</dbReference>
<comment type="caution">
    <text evidence="2">The sequence shown here is derived from an EMBL/GenBank/DDBJ whole genome shotgun (WGS) entry which is preliminary data.</text>
</comment>
<dbReference type="PANTHER" id="PTHR46068:SF1">
    <property type="entry name" value="TRANSPOSASE IS30-LIKE HTH DOMAIN-CONTAINING PROTEIN"/>
    <property type="match status" value="1"/>
</dbReference>
<dbReference type="OrthoDB" id="2431447at2759"/>
<sequence>MDTKRMDHAQSCNLLPLGVNNQFLILGVVGTHLSSIVMPEYLGLEQRSQIVGMWNAGLSIRQISMQVAIPKSTVYDTIRRFRERGTCANQPKSGRPKILNNEDRQGLDRFISENRRANLREIKDAIAKEVSPRTISKAIHDLGKRSCIAPKKPYLRALDFERRLAFANQFGHWTIQQWARIIWTDESSFELGKKSDRVRVWRTTQEKHMLENLQVNHRSGRRSIMVWGAFIGRTKGPLVFLDGNQTAESFIQQVYEPHLRPFYDYMVDAPYIRTRERIAMMEDGAPIHTARISNEWRARNRIDKLPWPAHSPDLNPIENVWKTIKTRVSKHHQPHTMDELRAAIQTAWNELSPPFFDKLLLGMHDRMQAVISANGGPTRW</sequence>
<dbReference type="InterPro" id="IPR038717">
    <property type="entry name" value="Tc1-like_DDE_dom"/>
</dbReference>
<dbReference type="Pfam" id="PF13384">
    <property type="entry name" value="HTH_23"/>
    <property type="match status" value="1"/>
</dbReference>
<keyword evidence="3" id="KW-1185">Reference proteome</keyword>
<feature type="domain" description="Tc1-like transposase DDE" evidence="1">
    <location>
        <begin position="180"/>
        <end position="341"/>
    </location>
</feature>
<dbReference type="Gene3D" id="1.10.10.10">
    <property type="entry name" value="Winged helix-like DNA-binding domain superfamily/Winged helix DNA-binding domain"/>
    <property type="match status" value="1"/>
</dbReference>
<dbReference type="InterPro" id="IPR009057">
    <property type="entry name" value="Homeodomain-like_sf"/>
</dbReference>
<evidence type="ECO:0000259" key="1">
    <source>
        <dbReference type="Pfam" id="PF13358"/>
    </source>
</evidence>
<dbReference type="Proteomes" id="UP000765509">
    <property type="component" value="Unassembled WGS sequence"/>
</dbReference>
<dbReference type="Gene3D" id="3.30.420.10">
    <property type="entry name" value="Ribonuclease H-like superfamily/Ribonuclease H"/>
    <property type="match status" value="1"/>
</dbReference>
<reference evidence="2" key="1">
    <citation type="submission" date="2021-03" db="EMBL/GenBank/DDBJ databases">
        <title>Draft genome sequence of rust myrtle Austropuccinia psidii MF-1, a brazilian biotype.</title>
        <authorList>
            <person name="Quecine M.C."/>
            <person name="Pachon D.M.R."/>
            <person name="Bonatelli M.L."/>
            <person name="Correr F.H."/>
            <person name="Franceschini L.M."/>
            <person name="Leite T.F."/>
            <person name="Margarido G.R.A."/>
            <person name="Almeida C.A."/>
            <person name="Ferrarezi J.A."/>
            <person name="Labate C.A."/>
        </authorList>
    </citation>
    <scope>NUCLEOTIDE SEQUENCE</scope>
    <source>
        <strain evidence="2">MF-1</strain>
    </source>
</reference>
<dbReference type="GO" id="GO:0003676">
    <property type="term" value="F:nucleic acid binding"/>
    <property type="evidence" value="ECO:0007669"/>
    <property type="project" value="InterPro"/>
</dbReference>
<gene>
    <name evidence="2" type="ORF">O181_125126</name>
</gene>
<dbReference type="PANTHER" id="PTHR46068">
    <property type="entry name" value="PROTEIN CBG27172"/>
    <property type="match status" value="1"/>
</dbReference>